<dbReference type="InterPro" id="IPR034704">
    <property type="entry name" value="Ribosomal_bL28/bL31-like_sf"/>
</dbReference>
<dbReference type="HAMAP" id="MF_00501">
    <property type="entry name" value="Ribosomal_bL31_1"/>
    <property type="match status" value="1"/>
</dbReference>
<keyword evidence="3 7" id="KW-0694">RNA-binding</keyword>
<dbReference type="NCBIfam" id="NF001809">
    <property type="entry name" value="PRK00528.1"/>
    <property type="match status" value="1"/>
</dbReference>
<dbReference type="GO" id="GO:0046872">
    <property type="term" value="F:metal ion binding"/>
    <property type="evidence" value="ECO:0007669"/>
    <property type="project" value="UniProtKB-KW"/>
</dbReference>
<evidence type="ECO:0000256" key="6">
    <source>
        <dbReference type="ARBA" id="ARBA00035687"/>
    </source>
</evidence>
<keyword evidence="2 7" id="KW-0699">rRNA-binding</keyword>
<evidence type="ECO:0000256" key="5">
    <source>
        <dbReference type="ARBA" id="ARBA00023274"/>
    </source>
</evidence>
<dbReference type="GO" id="GO:0019843">
    <property type="term" value="F:rRNA binding"/>
    <property type="evidence" value="ECO:0007669"/>
    <property type="project" value="UniProtKB-KW"/>
</dbReference>
<dbReference type="InterPro" id="IPR027491">
    <property type="entry name" value="Ribosomal_bL31_A"/>
</dbReference>
<feature type="binding site" evidence="7">
    <location>
        <position position="78"/>
    </location>
    <ligand>
        <name>Zn(2+)</name>
        <dbReference type="ChEBI" id="CHEBI:29105"/>
    </ligand>
</feature>
<keyword evidence="7" id="KW-0862">Zinc</keyword>
<feature type="binding site" evidence="7">
    <location>
        <position position="103"/>
    </location>
    <ligand>
        <name>Zn(2+)</name>
        <dbReference type="ChEBI" id="CHEBI:29105"/>
    </ligand>
</feature>
<protein>
    <recommendedName>
        <fullName evidence="6 7">Large ribosomal subunit protein bL31</fullName>
    </recommendedName>
</protein>
<organism evidence="8 9">
    <name type="scientific">Schaalia odontolytica F0309</name>
    <dbReference type="NCBI Taxonomy" id="649742"/>
    <lineage>
        <taxon>Bacteria</taxon>
        <taxon>Bacillati</taxon>
        <taxon>Actinomycetota</taxon>
        <taxon>Actinomycetes</taxon>
        <taxon>Actinomycetales</taxon>
        <taxon>Actinomycetaceae</taxon>
        <taxon>Schaalia</taxon>
    </lineage>
</organism>
<feature type="binding site" evidence="7">
    <location>
        <position position="100"/>
    </location>
    <ligand>
        <name>Zn(2+)</name>
        <dbReference type="ChEBI" id="CHEBI:29105"/>
    </ligand>
</feature>
<evidence type="ECO:0000256" key="4">
    <source>
        <dbReference type="ARBA" id="ARBA00022980"/>
    </source>
</evidence>
<keyword evidence="4 7" id="KW-0689">Ribosomal protein</keyword>
<feature type="binding site" evidence="7">
    <location>
        <position position="80"/>
    </location>
    <ligand>
        <name>Zn(2+)</name>
        <dbReference type="ChEBI" id="CHEBI:29105"/>
    </ligand>
</feature>
<evidence type="ECO:0000256" key="2">
    <source>
        <dbReference type="ARBA" id="ARBA00022730"/>
    </source>
</evidence>
<evidence type="ECO:0000313" key="9">
    <source>
        <dbReference type="Proteomes" id="UP000003150"/>
    </source>
</evidence>
<dbReference type="AlphaFoldDB" id="D4TXU0"/>
<dbReference type="Proteomes" id="UP000003150">
    <property type="component" value="Unassembled WGS sequence"/>
</dbReference>
<dbReference type="Gene3D" id="4.10.830.30">
    <property type="entry name" value="Ribosomal protein L31"/>
    <property type="match status" value="1"/>
</dbReference>
<dbReference type="PROSITE" id="PS01143">
    <property type="entry name" value="RIBOSOMAL_L31"/>
    <property type="match status" value="1"/>
</dbReference>
<dbReference type="PATRIC" id="fig|649742.3.peg.483"/>
<keyword evidence="5 7" id="KW-0687">Ribonucleoprotein</keyword>
<dbReference type="PRINTS" id="PR01249">
    <property type="entry name" value="RIBOSOMALL31"/>
</dbReference>
<dbReference type="Pfam" id="PF01197">
    <property type="entry name" value="Ribosomal_L31"/>
    <property type="match status" value="1"/>
</dbReference>
<dbReference type="PANTHER" id="PTHR33280">
    <property type="entry name" value="50S RIBOSOMAL PROTEIN L31, CHLOROPLASTIC"/>
    <property type="match status" value="1"/>
</dbReference>
<evidence type="ECO:0000256" key="7">
    <source>
        <dbReference type="HAMAP-Rule" id="MF_00501"/>
    </source>
</evidence>
<dbReference type="InterPro" id="IPR042105">
    <property type="entry name" value="Ribosomal_bL31_sf"/>
</dbReference>
<proteinExistence type="inferred from homology"/>
<name>D4TXU0_9ACTO</name>
<dbReference type="EMBL" id="ACYT02000019">
    <property type="protein sequence ID" value="EFF80255.1"/>
    <property type="molecule type" value="Genomic_DNA"/>
</dbReference>
<keyword evidence="7" id="KW-0479">Metal-binding</keyword>
<sequence length="135" mass="15021">MSRPWGPSLVEGGGGVCDNVVSAYRFTGMPQALVARWKVSPRQMRGTLHVRTRGTKRSRRNSMKQGIHPEYVDTVVTCTCGNSFHTRSTITSGEMRVDVCSACHPFYTGKQKILDTGGRVAKFEARYGKRVRPSK</sequence>
<comment type="caution">
    <text evidence="8">The sequence shown here is derived from an EMBL/GenBank/DDBJ whole genome shotgun (WGS) entry which is preliminary data.</text>
</comment>
<dbReference type="GO" id="GO:1990904">
    <property type="term" value="C:ribonucleoprotein complex"/>
    <property type="evidence" value="ECO:0007669"/>
    <property type="project" value="UniProtKB-KW"/>
</dbReference>
<dbReference type="SUPFAM" id="SSF143800">
    <property type="entry name" value="L28p-like"/>
    <property type="match status" value="1"/>
</dbReference>
<dbReference type="GO" id="GO:0006412">
    <property type="term" value="P:translation"/>
    <property type="evidence" value="ECO:0007669"/>
    <property type="project" value="UniProtKB-UniRule"/>
</dbReference>
<gene>
    <name evidence="7 8" type="primary">rpmE</name>
    <name evidence="8" type="ORF">HMPREF0970_00759</name>
</gene>
<evidence type="ECO:0000313" key="8">
    <source>
        <dbReference type="EMBL" id="EFF80255.1"/>
    </source>
</evidence>
<dbReference type="HOGENOM" id="CLU_1881331_0_0_11"/>
<dbReference type="GO" id="GO:0003735">
    <property type="term" value="F:structural constituent of ribosome"/>
    <property type="evidence" value="ECO:0007669"/>
    <property type="project" value="InterPro"/>
</dbReference>
<dbReference type="NCBIfam" id="TIGR00105">
    <property type="entry name" value="L31"/>
    <property type="match status" value="1"/>
</dbReference>
<comment type="cofactor">
    <cofactor evidence="7">
        <name>Zn(2+)</name>
        <dbReference type="ChEBI" id="CHEBI:29105"/>
    </cofactor>
    <text evidence="7">Binds 1 zinc ion per subunit.</text>
</comment>
<reference evidence="8 9" key="1">
    <citation type="submission" date="2009-10" db="EMBL/GenBank/DDBJ databases">
        <authorList>
            <person name="Weinstock G."/>
            <person name="Sodergren E."/>
            <person name="Clifton S."/>
            <person name="Fulton L."/>
            <person name="Fulton B."/>
            <person name="Courtney L."/>
            <person name="Fronick C."/>
            <person name="Harrison M."/>
            <person name="Strong C."/>
            <person name="Farmer C."/>
            <person name="Delahaunty K."/>
            <person name="Markovic C."/>
            <person name="Hall O."/>
            <person name="Minx P."/>
            <person name="Tomlinson C."/>
            <person name="Mitreva M."/>
            <person name="Nelson J."/>
            <person name="Hou S."/>
            <person name="Wollam A."/>
            <person name="Pepin K.H."/>
            <person name="Johnson M."/>
            <person name="Bhonagiri V."/>
            <person name="Nash W.E."/>
            <person name="Warren W."/>
            <person name="Chinwalla A."/>
            <person name="Mardis E.R."/>
            <person name="Wilson R.K."/>
        </authorList>
    </citation>
    <scope>NUCLEOTIDE SEQUENCE [LARGE SCALE GENOMIC DNA]</scope>
    <source>
        <strain evidence="8 9">F0309</strain>
    </source>
</reference>
<accession>D4TXU0</accession>
<comment type="subunit">
    <text evidence="7">Part of the 50S ribosomal subunit.</text>
</comment>
<dbReference type="GO" id="GO:0005840">
    <property type="term" value="C:ribosome"/>
    <property type="evidence" value="ECO:0007669"/>
    <property type="project" value="UniProtKB-KW"/>
</dbReference>
<comment type="function">
    <text evidence="7">Binds the 23S rRNA.</text>
</comment>
<comment type="similarity">
    <text evidence="1 7">Belongs to the bacterial ribosomal protein bL31 family. Type A subfamily.</text>
</comment>
<evidence type="ECO:0000256" key="3">
    <source>
        <dbReference type="ARBA" id="ARBA00022884"/>
    </source>
</evidence>
<dbReference type="InterPro" id="IPR002150">
    <property type="entry name" value="Ribosomal_bL31"/>
</dbReference>
<dbReference type="NCBIfam" id="NF000612">
    <property type="entry name" value="PRK00019.1"/>
    <property type="match status" value="1"/>
</dbReference>
<dbReference type="PANTHER" id="PTHR33280:SF1">
    <property type="entry name" value="LARGE RIBOSOMAL SUBUNIT PROTEIN BL31C"/>
    <property type="match status" value="1"/>
</dbReference>
<evidence type="ECO:0000256" key="1">
    <source>
        <dbReference type="ARBA" id="ARBA00009296"/>
    </source>
</evidence>